<gene>
    <name evidence="10" type="ORF">EER27_06145</name>
</gene>
<dbReference type="Proteomes" id="UP000267049">
    <property type="component" value="Unassembled WGS sequence"/>
</dbReference>
<keyword evidence="4" id="KW-0997">Cell inner membrane</keyword>
<feature type="transmembrane region" description="Helical" evidence="8">
    <location>
        <begin position="72"/>
        <end position="91"/>
    </location>
</feature>
<proteinExistence type="predicted"/>
<evidence type="ECO:0000256" key="5">
    <source>
        <dbReference type="ARBA" id="ARBA00022692"/>
    </source>
</evidence>
<dbReference type="Gene3D" id="1.20.1250.20">
    <property type="entry name" value="MFS general substrate transporter like domains"/>
    <property type="match status" value="2"/>
</dbReference>
<dbReference type="PIRSF" id="PIRSF004925">
    <property type="entry name" value="HcaT"/>
    <property type="match status" value="1"/>
</dbReference>
<keyword evidence="7 8" id="KW-0472">Membrane</keyword>
<keyword evidence="3" id="KW-1003">Cell membrane</keyword>
<organism evidence="10 11">
    <name type="scientific">Montanilutibacter psychrotolerans</name>
    <dbReference type="NCBI Taxonomy" id="1327343"/>
    <lineage>
        <taxon>Bacteria</taxon>
        <taxon>Pseudomonadati</taxon>
        <taxon>Pseudomonadota</taxon>
        <taxon>Gammaproteobacteria</taxon>
        <taxon>Lysobacterales</taxon>
        <taxon>Lysobacteraceae</taxon>
        <taxon>Montanilutibacter</taxon>
    </lineage>
</organism>
<reference evidence="10 11" key="1">
    <citation type="submission" date="2018-11" db="EMBL/GenBank/DDBJ databases">
        <title>Lysobacter cryohumiis sp. nov., isolated from soil in the Tianshan Mountains, Xinjiang, China.</title>
        <authorList>
            <person name="Luo Y."/>
            <person name="Sheng H."/>
        </authorList>
    </citation>
    <scope>NUCLEOTIDE SEQUENCE [LARGE SCALE GENOMIC DNA]</scope>
    <source>
        <strain evidence="10 11">ZS60</strain>
    </source>
</reference>
<dbReference type="InterPro" id="IPR036259">
    <property type="entry name" value="MFS_trans_sf"/>
</dbReference>
<feature type="transmembrane region" description="Helical" evidence="8">
    <location>
        <begin position="337"/>
        <end position="359"/>
    </location>
</feature>
<sequence>MTPAVFRRYALFYLGYYGTLGAYTPYIGRWVASLGYGGYVVGAMLALWYGSRIFGPPLWSRLTSRSAVPGRWLVIGCLLAALGFSLFAGVANRGPMFAVMAWFGLCFNSVMPQFEAMTLSALGSRSDEYGRIRVWGSIGFLVVAGSYGWLLDRLGEAMFVWLTLPWLLLTIAAAWLHRRDGADSITVAPTTPLDDNQLDSAPVLQRPGMARLLATTLLMQLGFGPFYVFYTLHLQAQGHDGIAVGVLWAVGVLCEIIMFWQAPALVRRFGAQRLIGACLAVTALRWWLVAMAGGSLGWMALAQTSHALSFAVFHAACMRRMAELFPQRRHMVTAQGLLSAISGGTGGVLGAGLAAVAWQHGGGNLAFSAGAIAALAGLSLHLATAARAKALPAS</sequence>
<keyword evidence="5 8" id="KW-0812">Transmembrane</keyword>
<dbReference type="NCBIfam" id="NF037955">
    <property type="entry name" value="mfs"/>
    <property type="match status" value="1"/>
</dbReference>
<keyword evidence="6 8" id="KW-1133">Transmembrane helix</keyword>
<evidence type="ECO:0000256" key="1">
    <source>
        <dbReference type="ARBA" id="ARBA00004429"/>
    </source>
</evidence>
<dbReference type="GO" id="GO:0030395">
    <property type="term" value="F:lactose binding"/>
    <property type="evidence" value="ECO:0007669"/>
    <property type="project" value="TreeGrafter"/>
</dbReference>
<feature type="transmembrane region" description="Helical" evidence="8">
    <location>
        <begin position="242"/>
        <end position="262"/>
    </location>
</feature>
<protein>
    <recommendedName>
        <fullName evidence="9">Major facilitator superfamily associated domain-containing protein</fullName>
    </recommendedName>
</protein>
<feature type="transmembrane region" description="Helical" evidence="8">
    <location>
        <begin position="157"/>
        <end position="176"/>
    </location>
</feature>
<feature type="transmembrane region" description="Helical" evidence="8">
    <location>
        <begin position="365"/>
        <end position="386"/>
    </location>
</feature>
<evidence type="ECO:0000256" key="4">
    <source>
        <dbReference type="ARBA" id="ARBA00022519"/>
    </source>
</evidence>
<dbReference type="Pfam" id="PF12832">
    <property type="entry name" value="MFS_1_like"/>
    <property type="match status" value="1"/>
</dbReference>
<evidence type="ECO:0000256" key="6">
    <source>
        <dbReference type="ARBA" id="ARBA00022989"/>
    </source>
</evidence>
<feature type="transmembrane region" description="Helical" evidence="8">
    <location>
        <begin position="212"/>
        <end position="230"/>
    </location>
</feature>
<feature type="transmembrane region" description="Helical" evidence="8">
    <location>
        <begin position="97"/>
        <end position="122"/>
    </location>
</feature>
<feature type="transmembrane region" description="Helical" evidence="8">
    <location>
        <begin position="298"/>
        <end position="316"/>
    </location>
</feature>
<evidence type="ECO:0000313" key="10">
    <source>
        <dbReference type="EMBL" id="RNF85340.1"/>
    </source>
</evidence>
<feature type="domain" description="Major facilitator superfamily associated" evidence="9">
    <location>
        <begin position="8"/>
        <end position="368"/>
    </location>
</feature>
<evidence type="ECO:0000256" key="3">
    <source>
        <dbReference type="ARBA" id="ARBA00022475"/>
    </source>
</evidence>
<dbReference type="PANTHER" id="PTHR23522:SF10">
    <property type="entry name" value="3-PHENYLPROPIONIC ACID TRANSPORTER-RELATED"/>
    <property type="match status" value="1"/>
</dbReference>
<feature type="transmembrane region" description="Helical" evidence="8">
    <location>
        <begin position="34"/>
        <end position="51"/>
    </location>
</feature>
<dbReference type="AlphaFoldDB" id="A0A3M8T2J0"/>
<name>A0A3M8T2J0_9GAMM</name>
<evidence type="ECO:0000313" key="11">
    <source>
        <dbReference type="Proteomes" id="UP000267049"/>
    </source>
</evidence>
<keyword evidence="2" id="KW-0813">Transport</keyword>
<evidence type="ECO:0000256" key="7">
    <source>
        <dbReference type="ARBA" id="ARBA00023136"/>
    </source>
</evidence>
<dbReference type="SUPFAM" id="SSF103473">
    <property type="entry name" value="MFS general substrate transporter"/>
    <property type="match status" value="1"/>
</dbReference>
<evidence type="ECO:0000256" key="2">
    <source>
        <dbReference type="ARBA" id="ARBA00022448"/>
    </source>
</evidence>
<dbReference type="RefSeq" id="WP_123087124.1">
    <property type="nucleotide sequence ID" value="NZ_RIBS01000002.1"/>
</dbReference>
<dbReference type="PANTHER" id="PTHR23522">
    <property type="entry name" value="BLL5896 PROTEIN"/>
    <property type="match status" value="1"/>
</dbReference>
<evidence type="ECO:0000259" key="9">
    <source>
        <dbReference type="Pfam" id="PF12832"/>
    </source>
</evidence>
<comment type="caution">
    <text evidence="10">The sequence shown here is derived from an EMBL/GenBank/DDBJ whole genome shotgun (WGS) entry which is preliminary data.</text>
</comment>
<dbReference type="OrthoDB" id="9150135at2"/>
<keyword evidence="11" id="KW-1185">Reference proteome</keyword>
<comment type="subcellular location">
    <subcellularLocation>
        <location evidence="1">Cell inner membrane</location>
        <topology evidence="1">Multi-pass membrane protein</topology>
    </subcellularLocation>
</comment>
<dbReference type="InterPro" id="IPR024989">
    <property type="entry name" value="MFS_assoc_dom"/>
</dbReference>
<feature type="transmembrane region" description="Helical" evidence="8">
    <location>
        <begin position="134"/>
        <end position="151"/>
    </location>
</feature>
<dbReference type="GO" id="GO:0005886">
    <property type="term" value="C:plasma membrane"/>
    <property type="evidence" value="ECO:0007669"/>
    <property type="project" value="UniProtKB-SubCell"/>
</dbReference>
<evidence type="ECO:0000256" key="8">
    <source>
        <dbReference type="SAM" id="Phobius"/>
    </source>
</evidence>
<accession>A0A3M8T2J0</accession>
<dbReference type="GO" id="GO:0015528">
    <property type="term" value="F:lactose:proton symporter activity"/>
    <property type="evidence" value="ECO:0007669"/>
    <property type="project" value="TreeGrafter"/>
</dbReference>
<dbReference type="InterPro" id="IPR026032">
    <property type="entry name" value="HcaT-like"/>
</dbReference>
<dbReference type="EMBL" id="RIBS01000002">
    <property type="protein sequence ID" value="RNF85340.1"/>
    <property type="molecule type" value="Genomic_DNA"/>
</dbReference>